<reference evidence="1 2" key="1">
    <citation type="submission" date="2012-05" db="EMBL/GenBank/DDBJ databases">
        <authorList>
            <person name="Hilton J."/>
        </authorList>
    </citation>
    <scope>NUCLEOTIDE SEQUENCE [LARGE SCALE GENOMIC DNA]</scope>
    <source>
        <strain evidence="1 2">HH01</strain>
    </source>
</reference>
<reference evidence="2" key="2">
    <citation type="submission" date="2016-01" db="EMBL/GenBank/DDBJ databases">
        <title>Diatom-associated endosymboitic cyanobacterium lacks core nitrogen metabolism enzymes.</title>
        <authorList>
            <person name="Hilton J.A."/>
            <person name="Foster R.A."/>
            <person name="Tripp H.J."/>
            <person name="Carter B.J."/>
            <person name="Zehr J.P."/>
            <person name="Villareal T.A."/>
        </authorList>
    </citation>
    <scope>NUCLEOTIDE SEQUENCE [LARGE SCALE GENOMIC DNA]</scope>
    <source>
        <strain evidence="2">HH01</strain>
    </source>
</reference>
<dbReference type="RefSeq" id="WP_008234419.1">
    <property type="nucleotide sequence ID" value="NZ_CAIY01000052.1"/>
</dbReference>
<comment type="caution">
    <text evidence="1">The sequence shown here is derived from an EMBL/GenBank/DDBJ whole genome shotgun (WGS) entry which is preliminary data.</text>
</comment>
<evidence type="ECO:0000313" key="2">
    <source>
        <dbReference type="Proteomes" id="UP000053051"/>
    </source>
</evidence>
<dbReference type="AlphaFoldDB" id="M1X0P7"/>
<sequence length="69" mass="8016">MITEENQTISMEHEIQRKIKIKQDQLKIAIEGNMPHVAQDLQRQLAELQVQIKSQPESDFQALMSLLDD</sequence>
<name>M1X0P7_9NOST</name>
<dbReference type="EMBL" id="CAIY01000052">
    <property type="protein sequence ID" value="CCH67618.1"/>
    <property type="molecule type" value="Genomic_DNA"/>
</dbReference>
<keyword evidence="2" id="KW-1185">Reference proteome</keyword>
<protein>
    <submittedName>
        <fullName evidence="1">Uncharacterized protein</fullName>
    </submittedName>
</protein>
<gene>
    <name evidence="1" type="ORF">RINTHH_14630</name>
</gene>
<proteinExistence type="predicted"/>
<accession>M1X0P7</accession>
<dbReference type="OrthoDB" id="489057at2"/>
<dbReference type="Proteomes" id="UP000053051">
    <property type="component" value="Unassembled WGS sequence"/>
</dbReference>
<organism evidence="1 2">
    <name type="scientific">Richelia intracellularis HH01</name>
    <dbReference type="NCBI Taxonomy" id="1165094"/>
    <lineage>
        <taxon>Bacteria</taxon>
        <taxon>Bacillati</taxon>
        <taxon>Cyanobacteriota</taxon>
        <taxon>Cyanophyceae</taxon>
        <taxon>Nostocales</taxon>
        <taxon>Nostocaceae</taxon>
        <taxon>Richelia</taxon>
    </lineage>
</organism>
<evidence type="ECO:0000313" key="1">
    <source>
        <dbReference type="EMBL" id="CCH67618.1"/>
    </source>
</evidence>